<feature type="domain" description="Zinc finger CGNR" evidence="2">
    <location>
        <begin position="134"/>
        <end position="177"/>
    </location>
</feature>
<dbReference type="SUPFAM" id="SSF160904">
    <property type="entry name" value="Jann2411-like"/>
    <property type="match status" value="1"/>
</dbReference>
<sequence>MSTEAVAVDTERPTAPESVGPDLQHDIDLTVAFLNTRDAETGTDLLDEPEQWCAWCRARDLGEAPPPRSAREVRDAMRASVSCTDAASAETTSWPEWPMRMVLRGGVPVLTGNDALGGVLAAAFNLVATGHWWRIKICPAEDCLWAFYDRSRNRSRTWCSMRVCGNREKARSWRERHVVP</sequence>
<accession>A0A839E7C7</accession>
<comment type="caution">
    <text evidence="3">The sequence shown here is derived from an EMBL/GenBank/DDBJ whole genome shotgun (WGS) entry which is preliminary data.</text>
</comment>
<dbReference type="InterPro" id="IPR023286">
    <property type="entry name" value="ABATE_dom_sf"/>
</dbReference>
<evidence type="ECO:0000259" key="2">
    <source>
        <dbReference type="Pfam" id="PF11706"/>
    </source>
</evidence>
<protein>
    <recommendedName>
        <fullName evidence="2">Zinc finger CGNR domain-containing protein</fullName>
    </recommendedName>
</protein>
<dbReference type="Gene3D" id="1.10.3300.10">
    <property type="entry name" value="Jann2411-like domain"/>
    <property type="match status" value="1"/>
</dbReference>
<organism evidence="3 4">
    <name type="scientific">Halosaccharopolyspora lacisalsi</name>
    <dbReference type="NCBI Taxonomy" id="1000566"/>
    <lineage>
        <taxon>Bacteria</taxon>
        <taxon>Bacillati</taxon>
        <taxon>Actinomycetota</taxon>
        <taxon>Actinomycetes</taxon>
        <taxon>Pseudonocardiales</taxon>
        <taxon>Pseudonocardiaceae</taxon>
        <taxon>Halosaccharopolyspora</taxon>
    </lineage>
</organism>
<dbReference type="InterPro" id="IPR021005">
    <property type="entry name" value="Znf_CGNR"/>
</dbReference>
<keyword evidence="4" id="KW-1185">Reference proteome</keyword>
<feature type="region of interest" description="Disordered" evidence="1">
    <location>
        <begin position="1"/>
        <end position="22"/>
    </location>
</feature>
<proteinExistence type="predicted"/>
<dbReference type="AlphaFoldDB" id="A0A839E7C7"/>
<dbReference type="Pfam" id="PF07336">
    <property type="entry name" value="ABATE"/>
    <property type="match status" value="1"/>
</dbReference>
<dbReference type="PANTHER" id="PTHR35525">
    <property type="entry name" value="BLL6575 PROTEIN"/>
    <property type="match status" value="1"/>
</dbReference>
<dbReference type="RefSeq" id="WP_328796651.1">
    <property type="nucleotide sequence ID" value="NZ_JACGWZ010000007.1"/>
</dbReference>
<evidence type="ECO:0000313" key="3">
    <source>
        <dbReference type="EMBL" id="MBA8827191.1"/>
    </source>
</evidence>
<evidence type="ECO:0000313" key="4">
    <source>
        <dbReference type="Proteomes" id="UP000569329"/>
    </source>
</evidence>
<dbReference type="PANTHER" id="PTHR35525:SF3">
    <property type="entry name" value="BLL6575 PROTEIN"/>
    <property type="match status" value="1"/>
</dbReference>
<reference evidence="3 4" key="1">
    <citation type="submission" date="2020-07" db="EMBL/GenBank/DDBJ databases">
        <title>Sequencing the genomes of 1000 actinobacteria strains.</title>
        <authorList>
            <person name="Klenk H.-P."/>
        </authorList>
    </citation>
    <scope>NUCLEOTIDE SEQUENCE [LARGE SCALE GENOMIC DNA]</scope>
    <source>
        <strain evidence="3 4">DSM 45975</strain>
    </source>
</reference>
<dbReference type="InterPro" id="IPR010852">
    <property type="entry name" value="ABATE"/>
</dbReference>
<dbReference type="Pfam" id="PF11706">
    <property type="entry name" value="zf-CGNR"/>
    <property type="match status" value="1"/>
</dbReference>
<dbReference type="EMBL" id="JACGWZ010000007">
    <property type="protein sequence ID" value="MBA8827191.1"/>
    <property type="molecule type" value="Genomic_DNA"/>
</dbReference>
<dbReference type="Proteomes" id="UP000569329">
    <property type="component" value="Unassembled WGS sequence"/>
</dbReference>
<gene>
    <name evidence="3" type="ORF">FHX42_004575</name>
</gene>
<evidence type="ECO:0000256" key="1">
    <source>
        <dbReference type="SAM" id="MobiDB-lite"/>
    </source>
</evidence>
<name>A0A839E7C7_9PSEU</name>